<proteinExistence type="predicted"/>
<dbReference type="PANTHER" id="PTHR38659">
    <property type="entry name" value="METAL-DEPENDENT PHOSPHOHYDROLASE"/>
    <property type="match status" value="1"/>
</dbReference>
<protein>
    <recommendedName>
        <fullName evidence="1">HD domain-containing protein</fullName>
    </recommendedName>
</protein>
<sequence>MKRFGKEEALALLKKYGISPAVMEHIMAVRDYAVEIAGDIDCDRELVEVGALLHDIGRSRSHDIDHAIIGAGILKDEGVDDRIVKIVERHIGAGLTPDEAKKLGLPPADYVPKTIEEKIVAHADNLIGNNERVSIKDTISMARRKWFASSVGRLIEFHYEVFRPEKVILTEPVCSDNGNGLDLMKKALDKKLKDMDILYRLNIDGDRYVVSLHGRDAGSAKDLLIKDMGAEPFSA</sequence>
<dbReference type="PANTHER" id="PTHR38659:SF2">
    <property type="entry name" value="HDIG DOMAIN PROTEIN"/>
    <property type="match status" value="1"/>
</dbReference>
<dbReference type="InterPro" id="IPR006675">
    <property type="entry name" value="HDIG_dom"/>
</dbReference>
<dbReference type="EMBL" id="PGCK01000009">
    <property type="protein sequence ID" value="MCD1295621.1"/>
    <property type="molecule type" value="Genomic_DNA"/>
</dbReference>
<accession>A0AAP2RDI5</accession>
<reference evidence="2 3" key="1">
    <citation type="submission" date="2017-11" db="EMBL/GenBank/DDBJ databases">
        <title>Isolation and Characterization of Family Methanocellaceae Species from Potential Methane Hydrate Area Offshore Southwestern Taiwan.</title>
        <authorList>
            <person name="Zhang W.-L."/>
            <person name="Chen W.-C."/>
            <person name="Lai M.-C."/>
            <person name="Chen S.-C."/>
        </authorList>
    </citation>
    <scope>NUCLEOTIDE SEQUENCE [LARGE SCALE GENOMIC DNA]</scope>
    <source>
        <strain evidence="2 3">CWC-04</strain>
    </source>
</reference>
<dbReference type="AlphaFoldDB" id="A0AAP2RDI5"/>
<dbReference type="SMART" id="SM00471">
    <property type="entry name" value="HDc"/>
    <property type="match status" value="1"/>
</dbReference>
<dbReference type="PROSITE" id="PS51831">
    <property type="entry name" value="HD"/>
    <property type="match status" value="1"/>
</dbReference>
<dbReference type="Gene3D" id="1.10.3210.10">
    <property type="entry name" value="Hypothetical protein af1432"/>
    <property type="match status" value="1"/>
</dbReference>
<dbReference type="InterPro" id="IPR003607">
    <property type="entry name" value="HD/PDEase_dom"/>
</dbReference>
<evidence type="ECO:0000313" key="2">
    <source>
        <dbReference type="EMBL" id="MCD1295621.1"/>
    </source>
</evidence>
<comment type="caution">
    <text evidence="2">The sequence shown here is derived from an EMBL/GenBank/DDBJ whole genome shotgun (WGS) entry which is preliminary data.</text>
</comment>
<keyword evidence="3" id="KW-1185">Reference proteome</keyword>
<evidence type="ECO:0000313" key="3">
    <source>
        <dbReference type="Proteomes" id="UP001320159"/>
    </source>
</evidence>
<dbReference type="Pfam" id="PF01966">
    <property type="entry name" value="HD"/>
    <property type="match status" value="1"/>
</dbReference>
<gene>
    <name evidence="2" type="ORF">CUJ83_11490</name>
</gene>
<dbReference type="NCBIfam" id="TIGR00277">
    <property type="entry name" value="HDIG"/>
    <property type="match status" value="1"/>
</dbReference>
<dbReference type="InterPro" id="IPR006674">
    <property type="entry name" value="HD_domain"/>
</dbReference>
<dbReference type="Proteomes" id="UP001320159">
    <property type="component" value="Unassembled WGS sequence"/>
</dbReference>
<organism evidence="2 3">
    <name type="scientific">Methanooceanicella nereidis</name>
    <dbReference type="NCBI Taxonomy" id="2052831"/>
    <lineage>
        <taxon>Archaea</taxon>
        <taxon>Methanobacteriati</taxon>
        <taxon>Methanobacteriota</taxon>
        <taxon>Stenosarchaea group</taxon>
        <taxon>Methanomicrobia</taxon>
        <taxon>Methanocellales</taxon>
        <taxon>Methanocellaceae</taxon>
        <taxon>Methanooceanicella</taxon>
    </lineage>
</organism>
<evidence type="ECO:0000259" key="1">
    <source>
        <dbReference type="PROSITE" id="PS51831"/>
    </source>
</evidence>
<dbReference type="CDD" id="cd00077">
    <property type="entry name" value="HDc"/>
    <property type="match status" value="1"/>
</dbReference>
<dbReference type="SUPFAM" id="SSF109604">
    <property type="entry name" value="HD-domain/PDEase-like"/>
    <property type="match status" value="1"/>
</dbReference>
<feature type="domain" description="HD" evidence="1">
    <location>
        <begin position="22"/>
        <end position="129"/>
    </location>
</feature>
<name>A0AAP2RDI5_9EURY</name>